<protein>
    <submittedName>
        <fullName evidence="4">Tetratricopeptide repeat protein</fullName>
    </submittedName>
</protein>
<dbReference type="InterPro" id="IPR011990">
    <property type="entry name" value="TPR-like_helical_dom_sf"/>
</dbReference>
<gene>
    <name evidence="4" type="ORF">ENS64_08975</name>
</gene>
<keyword evidence="3" id="KW-1133">Transmembrane helix</keyword>
<comment type="caution">
    <text evidence="4">The sequence shown here is derived from an EMBL/GenBank/DDBJ whole genome shotgun (WGS) entry which is preliminary data.</text>
</comment>
<evidence type="ECO:0000256" key="3">
    <source>
        <dbReference type="SAM" id="Phobius"/>
    </source>
</evidence>
<reference evidence="4" key="1">
    <citation type="journal article" date="2020" name="mSystems">
        <title>Genome- and Community-Level Interaction Insights into Carbon Utilization and Element Cycling Functions of Hydrothermarchaeota in Hydrothermal Sediment.</title>
        <authorList>
            <person name="Zhou Z."/>
            <person name="Liu Y."/>
            <person name="Xu W."/>
            <person name="Pan J."/>
            <person name="Luo Z.H."/>
            <person name="Li M."/>
        </authorList>
    </citation>
    <scope>NUCLEOTIDE SEQUENCE [LARGE SCALE GENOMIC DNA]</scope>
    <source>
        <strain evidence="4">SpSt-508</strain>
    </source>
</reference>
<accession>A0A7C4LL85</accession>
<organism evidence="4">
    <name type="scientific">Schlesneria paludicola</name>
    <dbReference type="NCBI Taxonomy" id="360056"/>
    <lineage>
        <taxon>Bacteria</taxon>
        <taxon>Pseudomonadati</taxon>
        <taxon>Planctomycetota</taxon>
        <taxon>Planctomycetia</taxon>
        <taxon>Planctomycetales</taxon>
        <taxon>Planctomycetaceae</taxon>
        <taxon>Schlesneria</taxon>
    </lineage>
</organism>
<dbReference type="Gene3D" id="1.25.40.10">
    <property type="entry name" value="Tetratricopeptide repeat domain"/>
    <property type="match status" value="2"/>
</dbReference>
<keyword evidence="3" id="KW-0472">Membrane</keyword>
<sequence>MSTGHPSGDGIAAAARARRSSRNWLAVAVLATMAASIAVQPVYSWWHQRRSRAFKSACSVAVRDKDWNKLEAIADRWVQWDPANGDGWVYLAEAAAQMGQVERAVEALGRVSNSYSGALEALALRGEMQFGDLNRPYDAVATWKRMLEINRRADVARQRLIYFYSMTFQRSALLAEIRTAMELECEPPEAYAYFVLANELNFTDGMSVVSKWRDHYPDDETLEVAHAIYVAKYAASGGLPIFGQSTVASGDLTPIDACLKKYPANLEVLAFHLEYAIYDGNEPRVLELLQQCPAAAENDPRFWRYRAWYLASQEQFEEAEKALRKSLELFPADWQTWLLLGNVLRRLGRPEAAEAADIALMGKQLKRELFELPNARSLNKQLGEQVYRYLKRTGPAWVWQSLERRLF</sequence>
<dbReference type="SUPFAM" id="SSF48452">
    <property type="entry name" value="TPR-like"/>
    <property type="match status" value="2"/>
</dbReference>
<feature type="transmembrane region" description="Helical" evidence="3">
    <location>
        <begin position="24"/>
        <end position="46"/>
    </location>
</feature>
<dbReference type="AlphaFoldDB" id="A0A7C4LL85"/>
<proteinExistence type="predicted"/>
<dbReference type="EMBL" id="DSVQ01000012">
    <property type="protein sequence ID" value="HGT39376.1"/>
    <property type="molecule type" value="Genomic_DNA"/>
</dbReference>
<keyword evidence="2" id="KW-0802">TPR repeat</keyword>
<evidence type="ECO:0000256" key="2">
    <source>
        <dbReference type="ARBA" id="ARBA00022803"/>
    </source>
</evidence>
<evidence type="ECO:0000313" key="4">
    <source>
        <dbReference type="EMBL" id="HGT39376.1"/>
    </source>
</evidence>
<dbReference type="Pfam" id="PF13428">
    <property type="entry name" value="TPR_14"/>
    <property type="match status" value="1"/>
</dbReference>
<dbReference type="InterPro" id="IPR019734">
    <property type="entry name" value="TPR_rpt"/>
</dbReference>
<keyword evidence="3" id="KW-0812">Transmembrane</keyword>
<evidence type="ECO:0000256" key="1">
    <source>
        <dbReference type="ARBA" id="ARBA00022737"/>
    </source>
</evidence>
<keyword evidence="1" id="KW-0677">Repeat</keyword>
<dbReference type="SMART" id="SM00028">
    <property type="entry name" value="TPR"/>
    <property type="match status" value="2"/>
</dbReference>
<dbReference type="PANTHER" id="PTHR45586">
    <property type="entry name" value="TPR REPEAT-CONTAINING PROTEIN PA4667"/>
    <property type="match status" value="1"/>
</dbReference>
<name>A0A7C4LL85_9PLAN</name>
<dbReference type="PANTHER" id="PTHR45586:SF1">
    <property type="entry name" value="LIPOPOLYSACCHARIDE ASSEMBLY PROTEIN B"/>
    <property type="match status" value="1"/>
</dbReference>
<dbReference type="InterPro" id="IPR051012">
    <property type="entry name" value="CellSynth/LPSAsmb/PSIAsmb"/>
</dbReference>